<dbReference type="Proteomes" id="UP000260649">
    <property type="component" value="Unassembled WGS sequence"/>
</dbReference>
<evidence type="ECO:0000256" key="3">
    <source>
        <dbReference type="ARBA" id="ARBA00022989"/>
    </source>
</evidence>
<dbReference type="Gene3D" id="1.10.3080.10">
    <property type="entry name" value="Clc chloride channel"/>
    <property type="match status" value="1"/>
</dbReference>
<feature type="transmembrane region" description="Helical" evidence="5">
    <location>
        <begin position="196"/>
        <end position="216"/>
    </location>
</feature>
<feature type="transmembrane region" description="Helical" evidence="5">
    <location>
        <begin position="343"/>
        <end position="365"/>
    </location>
</feature>
<dbReference type="OrthoDB" id="9767361at2"/>
<dbReference type="RefSeq" id="WP_117141405.1">
    <property type="nucleotide sequence ID" value="NZ_QIML01000001.1"/>
</dbReference>
<organism evidence="6 7">
    <name type="scientific">Evtepia gabavorous</name>
    <dbReference type="NCBI Taxonomy" id="2211183"/>
    <lineage>
        <taxon>Bacteria</taxon>
        <taxon>Bacillati</taxon>
        <taxon>Bacillota</taxon>
        <taxon>Clostridia</taxon>
        <taxon>Eubacteriales</taxon>
        <taxon>Evtepia</taxon>
    </lineage>
</organism>
<keyword evidence="4 5" id="KW-0472">Membrane</keyword>
<evidence type="ECO:0000256" key="2">
    <source>
        <dbReference type="ARBA" id="ARBA00022692"/>
    </source>
</evidence>
<dbReference type="EMBL" id="QQRQ01000001">
    <property type="protein sequence ID" value="RFT07610.1"/>
    <property type="molecule type" value="Genomic_DNA"/>
</dbReference>
<dbReference type="SUPFAM" id="SSF81340">
    <property type="entry name" value="Clc chloride channel"/>
    <property type="match status" value="1"/>
</dbReference>
<evidence type="ECO:0000313" key="6">
    <source>
        <dbReference type="EMBL" id="RFT07610.1"/>
    </source>
</evidence>
<dbReference type="InterPro" id="IPR014743">
    <property type="entry name" value="Cl-channel_core"/>
</dbReference>
<evidence type="ECO:0000256" key="1">
    <source>
        <dbReference type="ARBA" id="ARBA00004141"/>
    </source>
</evidence>
<feature type="transmembrane region" description="Helical" evidence="5">
    <location>
        <begin position="39"/>
        <end position="58"/>
    </location>
</feature>
<dbReference type="AlphaFoldDB" id="A0A3E2B6D2"/>
<keyword evidence="7" id="KW-1185">Reference proteome</keyword>
<accession>A0A3E2B6D2</accession>
<evidence type="ECO:0000256" key="4">
    <source>
        <dbReference type="ARBA" id="ARBA00023136"/>
    </source>
</evidence>
<dbReference type="PANTHER" id="PTHR43427:SF12">
    <property type="entry name" value="CHLORIDE TRANSPORTER"/>
    <property type="match status" value="1"/>
</dbReference>
<dbReference type="PANTHER" id="PTHR43427">
    <property type="entry name" value="CHLORIDE CHANNEL PROTEIN CLC-E"/>
    <property type="match status" value="1"/>
</dbReference>
<dbReference type="Pfam" id="PF00654">
    <property type="entry name" value="Voltage_CLC"/>
    <property type="match status" value="1"/>
</dbReference>
<name>A0A3E2B6D2_9FIRM</name>
<dbReference type="GO" id="GO:0015108">
    <property type="term" value="F:chloride transmembrane transporter activity"/>
    <property type="evidence" value="ECO:0007669"/>
    <property type="project" value="InterPro"/>
</dbReference>
<proteinExistence type="predicted"/>
<gene>
    <name evidence="6" type="ORF">DV520_00245</name>
</gene>
<feature type="transmembrane region" description="Helical" evidence="5">
    <location>
        <begin position="275"/>
        <end position="298"/>
    </location>
</feature>
<keyword evidence="2 5" id="KW-0812">Transmembrane</keyword>
<feature type="transmembrane region" description="Helical" evidence="5">
    <location>
        <begin position="70"/>
        <end position="89"/>
    </location>
</feature>
<evidence type="ECO:0000256" key="5">
    <source>
        <dbReference type="SAM" id="Phobius"/>
    </source>
</evidence>
<dbReference type="GeneID" id="97994162"/>
<dbReference type="GO" id="GO:0016020">
    <property type="term" value="C:membrane"/>
    <property type="evidence" value="ECO:0007669"/>
    <property type="project" value="UniProtKB-SubCell"/>
</dbReference>
<evidence type="ECO:0000313" key="7">
    <source>
        <dbReference type="Proteomes" id="UP000260649"/>
    </source>
</evidence>
<feature type="transmembrane region" description="Helical" evidence="5">
    <location>
        <begin position="399"/>
        <end position="417"/>
    </location>
</feature>
<feature type="transmembrane region" description="Helical" evidence="5">
    <location>
        <begin position="165"/>
        <end position="190"/>
    </location>
</feature>
<comment type="caution">
    <text evidence="6">The sequence shown here is derived from an EMBL/GenBank/DDBJ whole genome shotgun (WGS) entry which is preliminary data.</text>
</comment>
<comment type="subcellular location">
    <subcellularLocation>
        <location evidence="1">Membrane</location>
        <topology evidence="1">Multi-pass membrane protein</topology>
    </subcellularLocation>
</comment>
<dbReference type="InterPro" id="IPR050368">
    <property type="entry name" value="ClC-type_chloride_channel"/>
</dbReference>
<feature type="transmembrane region" description="Helical" evidence="5">
    <location>
        <begin position="372"/>
        <end position="393"/>
    </location>
</feature>
<dbReference type="InterPro" id="IPR001807">
    <property type="entry name" value="ClC"/>
</dbReference>
<protein>
    <submittedName>
        <fullName evidence="6">Chloride channel protein</fullName>
    </submittedName>
</protein>
<keyword evidence="3 5" id="KW-1133">Transmembrane helix</keyword>
<reference evidence="6 7" key="1">
    <citation type="submission" date="2018-07" db="EMBL/GenBank/DDBJ databases">
        <title>GABA Modulating Bacteria of the Human Gut Microbiota.</title>
        <authorList>
            <person name="Strandwitz P."/>
            <person name="Kim K.H."/>
            <person name="Terekhova D."/>
            <person name="Liu J.K."/>
            <person name="Sharma A."/>
            <person name="Levering J."/>
            <person name="Mcdonald D."/>
            <person name="Dietrich D."/>
            <person name="Ramadhar T.R."/>
            <person name="Lekbua A."/>
            <person name="Mroue N."/>
            <person name="Liston C."/>
            <person name="Stewart E.J."/>
            <person name="Dubin M.J."/>
            <person name="Zengler K."/>
            <person name="Knight R."/>
            <person name="Gilbert J.A."/>
            <person name="Clardy J."/>
            <person name="Lewis K."/>
        </authorList>
    </citation>
    <scope>NUCLEOTIDE SEQUENCE [LARGE SCALE GENOMIC DNA]</scope>
    <source>
        <strain evidence="6 7">KLE1738</strain>
    </source>
</reference>
<sequence length="444" mass="46235">MEEQKRERHTRHHPVRAFFRGMYTEVAFSGESLRINGRGLLFGLVVGLLVGVWGGLFARLLGAANHLREGTGWAMFLLPLAGLLVVWMYRRGGIKTAGGTDLIIQAARGEQPVSRLLAPVIFAATLLTHGFGGSAGREGAALQLGGSLAELVRKGGKLGAEFQDLAIMCGMSAGFSAVFGSQITAALFALEISCVGILPLGGLFPCVVSSLAAGTVARAMGVRAMRFYLSASTPDVLFYGQVLVLGIACGLLSILVCYTFSGVRAGLARLFPNPYLRVVVGSAGVMVLTLILGTKAYLGTGEALIAQAIDQGRAAPQDCLLKLLLTALTLGAGLKGGEIVPCFAIGASFGCVVGPLLGLPAPYAAAVGMVSLFCGVTNCPLTALMLGFEVFFFCNPGGFLMAVAASFLVSGYSGLYAKQKFAFSKTASPEGLAHEARRERTGPL</sequence>
<feature type="transmembrane region" description="Helical" evidence="5">
    <location>
        <begin position="236"/>
        <end position="263"/>
    </location>
</feature>